<dbReference type="PROSITE" id="PS51819">
    <property type="entry name" value="VOC"/>
    <property type="match status" value="1"/>
</dbReference>
<proteinExistence type="predicted"/>
<dbReference type="Gene3D" id="3.10.180.10">
    <property type="entry name" value="2,3-Dihydroxybiphenyl 1,2-Dioxygenase, domain 1"/>
    <property type="match status" value="1"/>
</dbReference>
<organism evidence="2 3">
    <name type="scientific">Fusibacillus kribbianus</name>
    <dbReference type="NCBI Taxonomy" id="3044208"/>
    <lineage>
        <taxon>Bacteria</taxon>
        <taxon>Bacillati</taxon>
        <taxon>Bacillota</taxon>
        <taxon>Clostridia</taxon>
        <taxon>Lachnospirales</taxon>
        <taxon>Lachnospiraceae</taxon>
        <taxon>Fusibacillus</taxon>
    </lineage>
</organism>
<dbReference type="RefSeq" id="WP_283229734.1">
    <property type="nucleotide sequence ID" value="NZ_JASGBQ010000002.1"/>
</dbReference>
<dbReference type="Proteomes" id="UP001300383">
    <property type="component" value="Unassembled WGS sequence"/>
</dbReference>
<dbReference type="InterPro" id="IPR029068">
    <property type="entry name" value="Glyas_Bleomycin-R_OHBP_Dase"/>
</dbReference>
<reference evidence="2 3" key="1">
    <citation type="submission" date="2023-05" db="EMBL/GenBank/DDBJ databases">
        <title>[ruminococcus] sp. nov., isolated from a pig farm feces dump.</title>
        <authorList>
            <person name="Chang Y.-H."/>
        </authorList>
    </citation>
    <scope>NUCLEOTIDE SEQUENCE [LARGE SCALE GENOMIC DNA]</scope>
    <source>
        <strain evidence="2 3">YH-rum2234</strain>
    </source>
</reference>
<dbReference type="Pfam" id="PF00903">
    <property type="entry name" value="Glyoxalase"/>
    <property type="match status" value="1"/>
</dbReference>
<dbReference type="InterPro" id="IPR004360">
    <property type="entry name" value="Glyas_Fos-R_dOase_dom"/>
</dbReference>
<protein>
    <submittedName>
        <fullName evidence="2">VOC family protein</fullName>
    </submittedName>
</protein>
<name>A0AAP4B9C1_9FIRM</name>
<evidence type="ECO:0000259" key="1">
    <source>
        <dbReference type="PROSITE" id="PS51819"/>
    </source>
</evidence>
<dbReference type="CDD" id="cd06587">
    <property type="entry name" value="VOC"/>
    <property type="match status" value="1"/>
</dbReference>
<dbReference type="InterPro" id="IPR037523">
    <property type="entry name" value="VOC_core"/>
</dbReference>
<sequence length="132" mass="14310">MNPLIKGIHHAGLKPSPAKYDAAVAFYTELLKFDLVRSWVKEGVRGSMIDTGCGLMEIIETAGEAPSGTDCLEHLAFGVTDVDALVETVRAAGYEILVEPKDLVLPSEPPYPIRVAFCRGAAGEKLEFFCVR</sequence>
<evidence type="ECO:0000313" key="2">
    <source>
        <dbReference type="EMBL" id="MDI9241222.1"/>
    </source>
</evidence>
<gene>
    <name evidence="2" type="ORF">QJ036_01845</name>
</gene>
<evidence type="ECO:0000313" key="3">
    <source>
        <dbReference type="Proteomes" id="UP001300383"/>
    </source>
</evidence>
<dbReference type="EMBL" id="JASGBQ010000002">
    <property type="protein sequence ID" value="MDI9241222.1"/>
    <property type="molecule type" value="Genomic_DNA"/>
</dbReference>
<dbReference type="AlphaFoldDB" id="A0AAP4B9C1"/>
<accession>A0AAP4B9C1</accession>
<feature type="domain" description="VOC" evidence="1">
    <location>
        <begin position="7"/>
        <end position="131"/>
    </location>
</feature>
<keyword evidence="3" id="KW-1185">Reference proteome</keyword>
<comment type="caution">
    <text evidence="2">The sequence shown here is derived from an EMBL/GenBank/DDBJ whole genome shotgun (WGS) entry which is preliminary data.</text>
</comment>
<dbReference type="SUPFAM" id="SSF54593">
    <property type="entry name" value="Glyoxalase/Bleomycin resistance protein/Dihydroxybiphenyl dioxygenase"/>
    <property type="match status" value="1"/>
</dbReference>